<organism evidence="3 4">
    <name type="scientific">Solanum commersonii</name>
    <name type="common">Commerson's wild potato</name>
    <name type="synonym">Commerson's nightshade</name>
    <dbReference type="NCBI Taxonomy" id="4109"/>
    <lineage>
        <taxon>Eukaryota</taxon>
        <taxon>Viridiplantae</taxon>
        <taxon>Streptophyta</taxon>
        <taxon>Embryophyta</taxon>
        <taxon>Tracheophyta</taxon>
        <taxon>Spermatophyta</taxon>
        <taxon>Magnoliopsida</taxon>
        <taxon>eudicotyledons</taxon>
        <taxon>Gunneridae</taxon>
        <taxon>Pentapetalae</taxon>
        <taxon>asterids</taxon>
        <taxon>lamiids</taxon>
        <taxon>Solanales</taxon>
        <taxon>Solanaceae</taxon>
        <taxon>Solanoideae</taxon>
        <taxon>Solaneae</taxon>
        <taxon>Solanum</taxon>
    </lineage>
</organism>
<comment type="caution">
    <text evidence="3">The sequence shown here is derived from an EMBL/GenBank/DDBJ whole genome shotgun (WGS) entry which is preliminary data.</text>
</comment>
<dbReference type="EMBL" id="JACXVP010000011">
    <property type="protein sequence ID" value="KAG5577342.1"/>
    <property type="molecule type" value="Genomic_DNA"/>
</dbReference>
<evidence type="ECO:0000256" key="2">
    <source>
        <dbReference type="SAM" id="Phobius"/>
    </source>
</evidence>
<gene>
    <name evidence="3" type="ORF">H5410_057476</name>
</gene>
<accession>A0A9J5WQY8</accession>
<sequence length="162" mass="16903">MILLCRLLINPRATAASMGILIQTTSLIYIFPPSVSFSVSTRVGNELGARQPNKAKIAAIVGLVGSFLLGFSTLFFAVTVGKIWAKMFTNDQDILTLTSIVLPIIGLCEIGNCPQTTGCGVLRGTARSKVGSRLPSIATAKAKVVGAGAILRPVSSGKQVSI</sequence>
<dbReference type="PANTHER" id="PTHR11206">
    <property type="entry name" value="MULTIDRUG RESISTANCE PROTEIN"/>
    <property type="match status" value="1"/>
</dbReference>
<keyword evidence="2" id="KW-0472">Membrane</keyword>
<evidence type="ECO:0000256" key="1">
    <source>
        <dbReference type="ARBA" id="ARBA00010199"/>
    </source>
</evidence>
<keyword evidence="2" id="KW-0812">Transmembrane</keyword>
<keyword evidence="2" id="KW-1133">Transmembrane helix</keyword>
<feature type="transmembrane region" description="Helical" evidence="2">
    <location>
        <begin position="57"/>
        <end position="78"/>
    </location>
</feature>
<proteinExistence type="inferred from homology"/>
<dbReference type="InterPro" id="IPR002528">
    <property type="entry name" value="MATE_fam"/>
</dbReference>
<dbReference type="GO" id="GO:0015297">
    <property type="term" value="F:antiporter activity"/>
    <property type="evidence" value="ECO:0007669"/>
    <property type="project" value="InterPro"/>
</dbReference>
<protein>
    <submittedName>
        <fullName evidence="3">Uncharacterized protein</fullName>
    </submittedName>
</protein>
<evidence type="ECO:0000313" key="4">
    <source>
        <dbReference type="Proteomes" id="UP000824120"/>
    </source>
</evidence>
<reference evidence="3 4" key="1">
    <citation type="submission" date="2020-09" db="EMBL/GenBank/DDBJ databases">
        <title>De no assembly of potato wild relative species, Solanum commersonii.</title>
        <authorList>
            <person name="Cho K."/>
        </authorList>
    </citation>
    <scope>NUCLEOTIDE SEQUENCE [LARGE SCALE GENOMIC DNA]</scope>
    <source>
        <strain evidence="3">LZ3.2</strain>
        <tissue evidence="3">Leaf</tissue>
    </source>
</reference>
<dbReference type="OrthoDB" id="2126698at2759"/>
<dbReference type="Pfam" id="PF01554">
    <property type="entry name" value="MatE"/>
    <property type="match status" value="1"/>
</dbReference>
<dbReference type="GO" id="GO:0016020">
    <property type="term" value="C:membrane"/>
    <property type="evidence" value="ECO:0007669"/>
    <property type="project" value="InterPro"/>
</dbReference>
<dbReference type="Proteomes" id="UP000824120">
    <property type="component" value="Chromosome 11"/>
</dbReference>
<keyword evidence="4" id="KW-1185">Reference proteome</keyword>
<feature type="transmembrane region" description="Helical" evidence="2">
    <location>
        <begin position="12"/>
        <end position="31"/>
    </location>
</feature>
<evidence type="ECO:0000313" key="3">
    <source>
        <dbReference type="EMBL" id="KAG5577342.1"/>
    </source>
</evidence>
<dbReference type="GO" id="GO:0042910">
    <property type="term" value="F:xenobiotic transmembrane transporter activity"/>
    <property type="evidence" value="ECO:0007669"/>
    <property type="project" value="InterPro"/>
</dbReference>
<name>A0A9J5WQY8_SOLCO</name>
<comment type="similarity">
    <text evidence="1">Belongs to the multi antimicrobial extrusion (MATE) (TC 2.A.66.1) family.</text>
</comment>
<dbReference type="AlphaFoldDB" id="A0A9J5WQY8"/>